<dbReference type="AlphaFoldDB" id="A0A6L6QLX6"/>
<dbReference type="RefSeq" id="WP_155455855.1">
    <property type="nucleotide sequence ID" value="NZ_WNKX01000017.1"/>
</dbReference>
<organism evidence="1 2">
    <name type="scientific">Massilia eburnea</name>
    <dbReference type="NCBI Taxonomy" id="1776165"/>
    <lineage>
        <taxon>Bacteria</taxon>
        <taxon>Pseudomonadati</taxon>
        <taxon>Pseudomonadota</taxon>
        <taxon>Betaproteobacteria</taxon>
        <taxon>Burkholderiales</taxon>
        <taxon>Oxalobacteraceae</taxon>
        <taxon>Telluria group</taxon>
        <taxon>Massilia</taxon>
    </lineage>
</organism>
<gene>
    <name evidence="1" type="ORF">GM658_20170</name>
</gene>
<keyword evidence="2" id="KW-1185">Reference proteome</keyword>
<dbReference type="EMBL" id="WNKX01000017">
    <property type="protein sequence ID" value="MTW12927.1"/>
    <property type="molecule type" value="Genomic_DNA"/>
</dbReference>
<accession>A0A6L6QLX6</accession>
<name>A0A6L6QLX6_9BURK</name>
<evidence type="ECO:0000313" key="1">
    <source>
        <dbReference type="EMBL" id="MTW12927.1"/>
    </source>
</evidence>
<reference evidence="1 2" key="1">
    <citation type="submission" date="2019-11" db="EMBL/GenBank/DDBJ databases">
        <title>Type strains purchased from KCTC, JCM and DSMZ.</title>
        <authorList>
            <person name="Lu H."/>
        </authorList>
    </citation>
    <scope>NUCLEOTIDE SEQUENCE [LARGE SCALE GENOMIC DNA]</scope>
    <source>
        <strain evidence="1 2">JCM 31587</strain>
    </source>
</reference>
<proteinExistence type="predicted"/>
<sequence>MNEIGNPILAIKCRNVAGWVAPMSGLDCDNVSFLEWLGNWIGYRDRTKAITDQDIAITLCLGRIGMASP</sequence>
<evidence type="ECO:0000313" key="2">
    <source>
        <dbReference type="Proteomes" id="UP000472320"/>
    </source>
</evidence>
<comment type="caution">
    <text evidence="1">The sequence shown here is derived from an EMBL/GenBank/DDBJ whole genome shotgun (WGS) entry which is preliminary data.</text>
</comment>
<dbReference type="OrthoDB" id="2564795at2"/>
<dbReference type="Proteomes" id="UP000472320">
    <property type="component" value="Unassembled WGS sequence"/>
</dbReference>
<protein>
    <submittedName>
        <fullName evidence="1">Uncharacterized protein</fullName>
    </submittedName>
</protein>